<dbReference type="Gene3D" id="1.20.140.10">
    <property type="entry name" value="Butyryl-CoA Dehydrogenase, subunit A, domain 3"/>
    <property type="match status" value="1"/>
</dbReference>
<dbReference type="SUPFAM" id="SSF47203">
    <property type="entry name" value="Acyl-CoA dehydrogenase C-terminal domain-like"/>
    <property type="match status" value="1"/>
</dbReference>
<evidence type="ECO:0000256" key="1">
    <source>
        <dbReference type="ARBA" id="ARBA00001974"/>
    </source>
</evidence>
<proteinExistence type="inferred from homology"/>
<dbReference type="InterPro" id="IPR036250">
    <property type="entry name" value="AcylCo_DH-like_C"/>
</dbReference>
<accession>A0A292YIX7</accession>
<dbReference type="InterPro" id="IPR050741">
    <property type="entry name" value="Acyl-CoA_dehydrogenase"/>
</dbReference>
<protein>
    <recommendedName>
        <fullName evidence="8">Acyl-[acyl-carrier-protein] dehydrogenase MbtN</fullName>
    </recommendedName>
    <alternativeName>
        <fullName evidence="9">Mycobactin synthase protein N</fullName>
    </alternativeName>
</protein>
<dbReference type="Pfam" id="PF02771">
    <property type="entry name" value="Acyl-CoA_dh_N"/>
    <property type="match status" value="1"/>
</dbReference>
<dbReference type="InterPro" id="IPR006089">
    <property type="entry name" value="Acyl-CoA_DH_CS"/>
</dbReference>
<dbReference type="PROSITE" id="PS00073">
    <property type="entry name" value="ACYL_COA_DH_2"/>
    <property type="match status" value="1"/>
</dbReference>
<dbReference type="FunFam" id="1.20.140.10:FF:000001">
    <property type="entry name" value="Acyl-CoA dehydrogenase"/>
    <property type="match status" value="1"/>
</dbReference>
<name>A0A292YIX7_9BACL</name>
<keyword evidence="6 10" id="KW-0560">Oxidoreductase</keyword>
<dbReference type="GO" id="GO:0033539">
    <property type="term" value="P:fatty acid beta-oxidation using acyl-CoA dehydrogenase"/>
    <property type="evidence" value="ECO:0007669"/>
    <property type="project" value="TreeGrafter"/>
</dbReference>
<dbReference type="EMBL" id="BDUF01000003">
    <property type="protein sequence ID" value="GAX88445.1"/>
    <property type="molecule type" value="Genomic_DNA"/>
</dbReference>
<comment type="cofactor">
    <cofactor evidence="1 10">
        <name>FAD</name>
        <dbReference type="ChEBI" id="CHEBI:57692"/>
    </cofactor>
</comment>
<evidence type="ECO:0000256" key="7">
    <source>
        <dbReference type="ARBA" id="ARBA00037085"/>
    </source>
</evidence>
<evidence type="ECO:0000259" key="13">
    <source>
        <dbReference type="Pfam" id="PF02771"/>
    </source>
</evidence>
<comment type="pathway">
    <text evidence="2">Siderophore biosynthesis; mycobactin biosynthesis.</text>
</comment>
<dbReference type="FunFam" id="1.10.540.10:FF:000009">
    <property type="entry name" value="Probable acyl-CoA dehydrogenase"/>
    <property type="match status" value="1"/>
</dbReference>
<dbReference type="InterPro" id="IPR046373">
    <property type="entry name" value="Acyl-CoA_Oxase/DH_mid-dom_sf"/>
</dbReference>
<organism evidence="14 15">
    <name type="scientific">Effusibacillus lacus</name>
    <dbReference type="NCBI Taxonomy" id="1348429"/>
    <lineage>
        <taxon>Bacteria</taxon>
        <taxon>Bacillati</taxon>
        <taxon>Bacillota</taxon>
        <taxon>Bacilli</taxon>
        <taxon>Bacillales</taxon>
        <taxon>Alicyclobacillaceae</taxon>
        <taxon>Effusibacillus</taxon>
    </lineage>
</organism>
<evidence type="ECO:0000259" key="12">
    <source>
        <dbReference type="Pfam" id="PF02770"/>
    </source>
</evidence>
<dbReference type="InterPro" id="IPR009075">
    <property type="entry name" value="AcylCo_DH/oxidase_C"/>
</dbReference>
<evidence type="ECO:0000256" key="4">
    <source>
        <dbReference type="ARBA" id="ARBA00022630"/>
    </source>
</evidence>
<sequence>MSHLYLKEEHRMFRNTLRKFLEKEAVPFYDQWEKERIVPRSFWKKMADQGYLCPGIDEKYGGANADWGYSVVIIEELDRVGAGLGGISLHNEIVVPYITAYGTEEQKQRWLPGCANGDTITAIAMTEPGAGSDLAAIRTTAIRDGDHYVLNGQKTFITNGIHADLVMVACKTDPKANPPHNGISLIFVERGTPGFSRGRKLDKIGQHSQDTAELIFEDCRVPVDNLLGQEGKGFYYMMEKLQQERLLVAIGAVVGSERMLELTIDYVKTREAFGKPISKFQNTQFKVAEMATEIAVSRAFVDQLIADHMAGKNVVTQVSMGKWWTTEMAKRIAAQCLQLHGGYGYMEEYEIARRYRDTPVAAIYAGSNEIMKTIIAKNLGL</sequence>
<dbReference type="InterPro" id="IPR037069">
    <property type="entry name" value="AcylCoA_DH/ox_N_sf"/>
</dbReference>
<comment type="function">
    <text evidence="7">Catalyzes the dehydrogenation at the alpha-beta position of ACP-bound acyl chains. This results in the introduction of a double bond in the lipidic chain, which is further transferred to the epsilon-amino group of lysine residue in the mycobactin core by MbtK.</text>
</comment>
<evidence type="ECO:0000259" key="11">
    <source>
        <dbReference type="Pfam" id="PF00441"/>
    </source>
</evidence>
<dbReference type="Proteomes" id="UP000217785">
    <property type="component" value="Unassembled WGS sequence"/>
</dbReference>
<keyword evidence="4 10" id="KW-0285">Flavoprotein</keyword>
<dbReference type="InterPro" id="IPR009100">
    <property type="entry name" value="AcylCoA_DH/oxidase_NM_dom_sf"/>
</dbReference>
<dbReference type="SUPFAM" id="SSF56645">
    <property type="entry name" value="Acyl-CoA dehydrogenase NM domain-like"/>
    <property type="match status" value="1"/>
</dbReference>
<evidence type="ECO:0000313" key="14">
    <source>
        <dbReference type="EMBL" id="GAX88445.1"/>
    </source>
</evidence>
<dbReference type="Pfam" id="PF02770">
    <property type="entry name" value="Acyl-CoA_dh_M"/>
    <property type="match status" value="1"/>
</dbReference>
<comment type="caution">
    <text evidence="14">The sequence shown here is derived from an EMBL/GenBank/DDBJ whole genome shotgun (WGS) entry which is preliminary data.</text>
</comment>
<gene>
    <name evidence="14" type="ORF">EFBL_0054</name>
</gene>
<evidence type="ECO:0000256" key="3">
    <source>
        <dbReference type="ARBA" id="ARBA00009347"/>
    </source>
</evidence>
<reference evidence="15" key="1">
    <citation type="submission" date="2017-07" db="EMBL/GenBank/DDBJ databases">
        <title>Draft genome sequence of Effusibacillus lacus strain skLN1.</title>
        <authorList>
            <person name="Watanabe M."/>
            <person name="Kojima H."/>
            <person name="Fukui M."/>
        </authorList>
    </citation>
    <scope>NUCLEOTIDE SEQUENCE [LARGE SCALE GENOMIC DNA]</scope>
    <source>
        <strain evidence="15">skLN1</strain>
    </source>
</reference>
<dbReference type="RefSeq" id="WP_096180122.1">
    <property type="nucleotide sequence ID" value="NZ_BDUF01000003.1"/>
</dbReference>
<dbReference type="AlphaFoldDB" id="A0A292YIX7"/>
<dbReference type="PANTHER" id="PTHR48083:SF20">
    <property type="entry name" value="LONG-CHAIN SPECIFIC ACYL-COA DEHYDROGENASE, MITOCHONDRIAL"/>
    <property type="match status" value="1"/>
</dbReference>
<comment type="similarity">
    <text evidence="3 10">Belongs to the acyl-CoA dehydrogenase family.</text>
</comment>
<dbReference type="InterPro" id="IPR006091">
    <property type="entry name" value="Acyl-CoA_Oxase/DH_mid-dom"/>
</dbReference>
<evidence type="ECO:0000256" key="5">
    <source>
        <dbReference type="ARBA" id="ARBA00022827"/>
    </source>
</evidence>
<keyword evidence="5 10" id="KW-0274">FAD</keyword>
<dbReference type="OrthoDB" id="2985879at2"/>
<evidence type="ECO:0000256" key="8">
    <source>
        <dbReference type="ARBA" id="ARBA00040394"/>
    </source>
</evidence>
<dbReference type="GO" id="GO:0005737">
    <property type="term" value="C:cytoplasm"/>
    <property type="evidence" value="ECO:0007669"/>
    <property type="project" value="TreeGrafter"/>
</dbReference>
<evidence type="ECO:0000256" key="2">
    <source>
        <dbReference type="ARBA" id="ARBA00005102"/>
    </source>
</evidence>
<evidence type="ECO:0000256" key="9">
    <source>
        <dbReference type="ARBA" id="ARBA00042660"/>
    </source>
</evidence>
<dbReference type="PANTHER" id="PTHR48083">
    <property type="entry name" value="MEDIUM-CHAIN SPECIFIC ACYL-COA DEHYDROGENASE, MITOCHONDRIAL-RELATED"/>
    <property type="match status" value="1"/>
</dbReference>
<dbReference type="InterPro" id="IPR013786">
    <property type="entry name" value="AcylCoA_DH/ox_N"/>
</dbReference>
<evidence type="ECO:0000256" key="6">
    <source>
        <dbReference type="ARBA" id="ARBA00023002"/>
    </source>
</evidence>
<dbReference type="Gene3D" id="1.10.540.10">
    <property type="entry name" value="Acyl-CoA dehydrogenase/oxidase, N-terminal domain"/>
    <property type="match status" value="1"/>
</dbReference>
<dbReference type="PROSITE" id="PS00072">
    <property type="entry name" value="ACYL_COA_DH_1"/>
    <property type="match status" value="1"/>
</dbReference>
<evidence type="ECO:0000313" key="15">
    <source>
        <dbReference type="Proteomes" id="UP000217785"/>
    </source>
</evidence>
<dbReference type="Gene3D" id="2.40.110.10">
    <property type="entry name" value="Butyryl-CoA Dehydrogenase, subunit A, domain 2"/>
    <property type="match status" value="1"/>
</dbReference>
<keyword evidence="15" id="KW-1185">Reference proteome</keyword>
<dbReference type="GO" id="GO:0003995">
    <property type="term" value="F:acyl-CoA dehydrogenase activity"/>
    <property type="evidence" value="ECO:0007669"/>
    <property type="project" value="InterPro"/>
</dbReference>
<feature type="domain" description="Acyl-CoA dehydrogenase/oxidase C-terminal" evidence="11">
    <location>
        <begin position="231"/>
        <end position="379"/>
    </location>
</feature>
<feature type="domain" description="Acyl-CoA dehydrogenase/oxidase N-terminal" evidence="13">
    <location>
        <begin position="8"/>
        <end position="118"/>
    </location>
</feature>
<dbReference type="FunFam" id="2.40.110.10:FF:000002">
    <property type="entry name" value="Acyl-CoA dehydrogenase fadE12"/>
    <property type="match status" value="1"/>
</dbReference>
<dbReference type="GO" id="GO:0050660">
    <property type="term" value="F:flavin adenine dinucleotide binding"/>
    <property type="evidence" value="ECO:0007669"/>
    <property type="project" value="InterPro"/>
</dbReference>
<evidence type="ECO:0000256" key="10">
    <source>
        <dbReference type="RuleBase" id="RU362125"/>
    </source>
</evidence>
<feature type="domain" description="Acyl-CoA oxidase/dehydrogenase middle" evidence="12">
    <location>
        <begin position="122"/>
        <end position="219"/>
    </location>
</feature>
<dbReference type="Pfam" id="PF00441">
    <property type="entry name" value="Acyl-CoA_dh_1"/>
    <property type="match status" value="1"/>
</dbReference>